<proteinExistence type="predicted"/>
<sequence>MEETDISFENIRDSVWSSDINDSFTVWSVSDLKSLQTKHHHHLAYDGQIEHSTYIYNSLSEDRYVQIEHILNITEEHVRLCNFKDNSNDKEKENNVLKKIPTIFSVHHIIDDILINKKKHRIKVLLFARQESNCSLLLKEVLIFMTAFNFVPDDSLRMESHQHISKMALISFKRAVTQNNPKEMSTSR</sequence>
<dbReference type="EMBL" id="CACVKT020004196">
    <property type="protein sequence ID" value="CAC5388575.1"/>
    <property type="molecule type" value="Genomic_DNA"/>
</dbReference>
<gene>
    <name evidence="1" type="ORF">MCOR_23830</name>
</gene>
<dbReference type="AlphaFoldDB" id="A0A6J8BX28"/>
<protein>
    <submittedName>
        <fullName evidence="1">Uncharacterized protein</fullName>
    </submittedName>
</protein>
<evidence type="ECO:0000313" key="1">
    <source>
        <dbReference type="EMBL" id="CAC5388575.1"/>
    </source>
</evidence>
<organism evidence="1 2">
    <name type="scientific">Mytilus coruscus</name>
    <name type="common">Sea mussel</name>
    <dbReference type="NCBI Taxonomy" id="42192"/>
    <lineage>
        <taxon>Eukaryota</taxon>
        <taxon>Metazoa</taxon>
        <taxon>Spiralia</taxon>
        <taxon>Lophotrochozoa</taxon>
        <taxon>Mollusca</taxon>
        <taxon>Bivalvia</taxon>
        <taxon>Autobranchia</taxon>
        <taxon>Pteriomorphia</taxon>
        <taxon>Mytilida</taxon>
        <taxon>Mytiloidea</taxon>
        <taxon>Mytilidae</taxon>
        <taxon>Mytilinae</taxon>
        <taxon>Mytilus</taxon>
    </lineage>
</organism>
<accession>A0A6J8BX28</accession>
<keyword evidence="2" id="KW-1185">Reference proteome</keyword>
<reference evidence="1 2" key="1">
    <citation type="submission" date="2020-06" db="EMBL/GenBank/DDBJ databases">
        <authorList>
            <person name="Li R."/>
            <person name="Bekaert M."/>
        </authorList>
    </citation>
    <scope>NUCLEOTIDE SEQUENCE [LARGE SCALE GENOMIC DNA]</scope>
    <source>
        <strain evidence="2">wild</strain>
    </source>
</reference>
<evidence type="ECO:0000313" key="2">
    <source>
        <dbReference type="Proteomes" id="UP000507470"/>
    </source>
</evidence>
<dbReference type="Proteomes" id="UP000507470">
    <property type="component" value="Unassembled WGS sequence"/>
</dbReference>
<name>A0A6J8BX28_MYTCO</name>